<name>A0ABQ2K2G5_9ACTN</name>
<dbReference type="EMBL" id="BMND01000043">
    <property type="protein sequence ID" value="GGN61823.1"/>
    <property type="molecule type" value="Genomic_DNA"/>
</dbReference>
<evidence type="ECO:0008006" key="4">
    <source>
        <dbReference type="Google" id="ProtNLM"/>
    </source>
</evidence>
<dbReference type="GeneID" id="301551801"/>
<dbReference type="RefSeq" id="WP_189103600.1">
    <property type="nucleotide sequence ID" value="NZ_BMND01000043.1"/>
</dbReference>
<evidence type="ECO:0000313" key="2">
    <source>
        <dbReference type="EMBL" id="GGN61823.1"/>
    </source>
</evidence>
<dbReference type="Gene3D" id="1.10.287.1060">
    <property type="entry name" value="ESAT-6-like"/>
    <property type="match status" value="1"/>
</dbReference>
<protein>
    <recommendedName>
        <fullName evidence="4">WXG100 family type VII secretion target</fullName>
    </recommendedName>
</protein>
<gene>
    <name evidence="2" type="ORF">GCM10012285_61260</name>
</gene>
<accession>A0ABQ2K2G5</accession>
<sequence>MSFADIADPVSRLKAPGEPEELSKGLVGETVSTVSDWLSPSYWALETVKFIFGIDPLEEVLKWFEGDWESYAKCAEVWSNTGKMAKDLAANIQSGNKALDASWDGNAADAAYVYFDELAKKIASLESDLNELERYYKDVALAVSQGVDLVKGLLTEMADQLIIAEVEIAAGTALAETGVGAVVGYAAAALEIAKVIKTWGKVTEAYSAADKTVKIAVTASGAIVGRLGAALHHFPDPGVSYDNPAV</sequence>
<dbReference type="Proteomes" id="UP000600080">
    <property type="component" value="Unassembled WGS sequence"/>
</dbReference>
<keyword evidence="3" id="KW-1185">Reference proteome</keyword>
<organism evidence="2 3">
    <name type="scientific">Streptomyces kronopolitis</name>
    <dbReference type="NCBI Taxonomy" id="1612435"/>
    <lineage>
        <taxon>Bacteria</taxon>
        <taxon>Bacillati</taxon>
        <taxon>Actinomycetota</taxon>
        <taxon>Actinomycetes</taxon>
        <taxon>Kitasatosporales</taxon>
        <taxon>Streptomycetaceae</taxon>
        <taxon>Streptomyces</taxon>
    </lineage>
</organism>
<proteinExistence type="predicted"/>
<keyword evidence="1" id="KW-0175">Coiled coil</keyword>
<evidence type="ECO:0000256" key="1">
    <source>
        <dbReference type="SAM" id="Coils"/>
    </source>
</evidence>
<reference evidence="3" key="1">
    <citation type="journal article" date="2019" name="Int. J. Syst. Evol. Microbiol.">
        <title>The Global Catalogue of Microorganisms (GCM) 10K type strain sequencing project: providing services to taxonomists for standard genome sequencing and annotation.</title>
        <authorList>
            <consortium name="The Broad Institute Genomics Platform"/>
            <consortium name="The Broad Institute Genome Sequencing Center for Infectious Disease"/>
            <person name="Wu L."/>
            <person name="Ma J."/>
        </authorList>
    </citation>
    <scope>NUCLEOTIDE SEQUENCE [LARGE SCALE GENOMIC DNA]</scope>
    <source>
        <strain evidence="3">CGMCC 4.7323</strain>
    </source>
</reference>
<evidence type="ECO:0000313" key="3">
    <source>
        <dbReference type="Proteomes" id="UP000600080"/>
    </source>
</evidence>
<comment type="caution">
    <text evidence="2">The sequence shown here is derived from an EMBL/GenBank/DDBJ whole genome shotgun (WGS) entry which is preliminary data.</text>
</comment>
<feature type="coiled-coil region" evidence="1">
    <location>
        <begin position="115"/>
        <end position="142"/>
    </location>
</feature>